<reference evidence="2" key="1">
    <citation type="journal article" date="2019" name="Sci. Rep.">
        <title>Draft genome of Tanacetum cinerariifolium, the natural source of mosquito coil.</title>
        <authorList>
            <person name="Yamashiro T."/>
            <person name="Shiraishi A."/>
            <person name="Satake H."/>
            <person name="Nakayama K."/>
        </authorList>
    </citation>
    <scope>NUCLEOTIDE SEQUENCE</scope>
</reference>
<gene>
    <name evidence="2" type="ORF">Tci_930209</name>
</gene>
<feature type="region of interest" description="Disordered" evidence="1">
    <location>
        <begin position="28"/>
        <end position="60"/>
    </location>
</feature>
<proteinExistence type="predicted"/>
<organism evidence="2">
    <name type="scientific">Tanacetum cinerariifolium</name>
    <name type="common">Dalmatian daisy</name>
    <name type="synonym">Chrysanthemum cinerariifolium</name>
    <dbReference type="NCBI Taxonomy" id="118510"/>
    <lineage>
        <taxon>Eukaryota</taxon>
        <taxon>Viridiplantae</taxon>
        <taxon>Streptophyta</taxon>
        <taxon>Embryophyta</taxon>
        <taxon>Tracheophyta</taxon>
        <taxon>Spermatophyta</taxon>
        <taxon>Magnoliopsida</taxon>
        <taxon>eudicotyledons</taxon>
        <taxon>Gunneridae</taxon>
        <taxon>Pentapetalae</taxon>
        <taxon>asterids</taxon>
        <taxon>campanulids</taxon>
        <taxon>Asterales</taxon>
        <taxon>Asteraceae</taxon>
        <taxon>Asteroideae</taxon>
        <taxon>Anthemideae</taxon>
        <taxon>Anthemidinae</taxon>
        <taxon>Tanacetum</taxon>
    </lineage>
</organism>
<feature type="non-terminal residue" evidence="2">
    <location>
        <position position="1"/>
    </location>
</feature>
<dbReference type="EMBL" id="BKCJ011850374">
    <property type="protein sequence ID" value="GFD58240.1"/>
    <property type="molecule type" value="Genomic_DNA"/>
</dbReference>
<accession>A0A699XIR3</accession>
<protein>
    <submittedName>
        <fullName evidence="2">Uncharacterized protein</fullName>
    </submittedName>
</protein>
<name>A0A699XIR3_TANCI</name>
<evidence type="ECO:0000313" key="2">
    <source>
        <dbReference type="EMBL" id="GFD58240.1"/>
    </source>
</evidence>
<dbReference type="AlphaFoldDB" id="A0A699XIR3"/>
<comment type="caution">
    <text evidence="2">The sequence shown here is derived from an EMBL/GenBank/DDBJ whole genome shotgun (WGS) entry which is preliminary data.</text>
</comment>
<sequence>DVSEKEPQVDDEEADVQRALEESLKSMYDVTRGPLPPVVIREPESGKYQPLSEVPGKGKEKVIEDQVAHDLLTLQTPKKKSPAD</sequence>
<evidence type="ECO:0000256" key="1">
    <source>
        <dbReference type="SAM" id="MobiDB-lite"/>
    </source>
</evidence>